<dbReference type="Pfam" id="PF00668">
    <property type="entry name" value="Condensation"/>
    <property type="match status" value="1"/>
</dbReference>
<keyword evidence="4" id="KW-1185">Reference proteome</keyword>
<dbReference type="Proteomes" id="UP000037020">
    <property type="component" value="Unassembled WGS sequence"/>
</dbReference>
<dbReference type="PANTHER" id="PTHR45527">
    <property type="entry name" value="NONRIBOSOMAL PEPTIDE SYNTHETASE"/>
    <property type="match status" value="1"/>
</dbReference>
<dbReference type="SUPFAM" id="SSF52777">
    <property type="entry name" value="CoA-dependent acyltransferases"/>
    <property type="match status" value="2"/>
</dbReference>
<dbReference type="EMBL" id="LGUT01003947">
    <property type="protein sequence ID" value="KOG68541.1"/>
    <property type="molecule type" value="Genomic_DNA"/>
</dbReference>
<feature type="non-terminal residue" evidence="3">
    <location>
        <position position="1"/>
    </location>
</feature>
<dbReference type="Gene3D" id="3.30.559.30">
    <property type="entry name" value="Nonribosomal peptide synthetase, condensation domain"/>
    <property type="match status" value="1"/>
</dbReference>
<organism evidence="3 4">
    <name type="scientific">Streptomyces varsoviensis</name>
    <dbReference type="NCBI Taxonomy" id="67373"/>
    <lineage>
        <taxon>Bacteria</taxon>
        <taxon>Bacillati</taxon>
        <taxon>Actinomycetota</taxon>
        <taxon>Actinomycetes</taxon>
        <taxon>Kitasatosporales</taxon>
        <taxon>Streptomycetaceae</taxon>
        <taxon>Streptomyces</taxon>
    </lineage>
</organism>
<dbReference type="Gene3D" id="3.30.559.10">
    <property type="entry name" value="Chloramphenicol acetyltransferase-like domain"/>
    <property type="match status" value="1"/>
</dbReference>
<comment type="caution">
    <text evidence="3">The sequence shown here is derived from an EMBL/GenBank/DDBJ whole genome shotgun (WGS) entry which is preliminary data.</text>
</comment>
<evidence type="ECO:0000313" key="3">
    <source>
        <dbReference type="EMBL" id="KOG68541.1"/>
    </source>
</evidence>
<feature type="non-terminal residue" evidence="3">
    <location>
        <position position="346"/>
    </location>
</feature>
<sequence length="346" mass="38090">RIRSTFGVELAISRLFETPTIAGLADVLRGADGARTALAARPRPERIPLSFAQQRLWFLNQFEGPSSTYNVPAALRLTGSLDRDALRSSLADVVARHESLRTVFAEDAQGGHQVILAADDPAVRPGITFAEVATEEELERRIDEAGRYSFDIAAEIPLRAWLFATGTDEYVLLLLIHHSAGDGGWSMPLLVRDLTVAYAARSQNRAPEWAPLPVQYADYTLWQREELGSEDDPDSVLSQQLAYWRDTLADLPRELRLPTDRPRPVEGSHRGGMVRFDLPAALHQRLETLAQENHASLFMVVQAALAALLAKLSGSDDIPLGTPIAGRTDDALEDLVGNFVNTLVLR</sequence>
<comment type="cofactor">
    <cofactor evidence="1">
        <name>pantetheine 4'-phosphate</name>
        <dbReference type="ChEBI" id="CHEBI:47942"/>
    </cofactor>
</comment>
<feature type="domain" description="Carrier" evidence="2">
    <location>
        <begin position="1"/>
        <end position="32"/>
    </location>
</feature>
<dbReference type="SUPFAM" id="SSF47336">
    <property type="entry name" value="ACP-like"/>
    <property type="match status" value="1"/>
</dbReference>
<protein>
    <recommendedName>
        <fullName evidence="2">Carrier domain-containing protein</fullName>
    </recommendedName>
</protein>
<gene>
    <name evidence="3" type="ORF">ADK38_41100</name>
</gene>
<evidence type="ECO:0000259" key="2">
    <source>
        <dbReference type="PROSITE" id="PS50075"/>
    </source>
</evidence>
<dbReference type="PANTHER" id="PTHR45527:SF1">
    <property type="entry name" value="FATTY ACID SYNTHASE"/>
    <property type="match status" value="1"/>
</dbReference>
<dbReference type="PROSITE" id="PS50075">
    <property type="entry name" value="CARRIER"/>
    <property type="match status" value="1"/>
</dbReference>
<accession>A0ABR5IU14</accession>
<proteinExistence type="predicted"/>
<dbReference type="InterPro" id="IPR023213">
    <property type="entry name" value="CAT-like_dom_sf"/>
</dbReference>
<dbReference type="InterPro" id="IPR001242">
    <property type="entry name" value="Condensation_dom"/>
</dbReference>
<name>A0ABR5IU14_9ACTN</name>
<dbReference type="InterPro" id="IPR009081">
    <property type="entry name" value="PP-bd_ACP"/>
</dbReference>
<reference evidence="3 4" key="1">
    <citation type="submission" date="2015-07" db="EMBL/GenBank/DDBJ databases">
        <authorList>
            <person name="Ju K.-S."/>
            <person name="Doroghazi J.R."/>
            <person name="Metcalf W.W."/>
        </authorList>
    </citation>
    <scope>NUCLEOTIDE SEQUENCE [LARGE SCALE GENOMIC DNA]</scope>
    <source>
        <strain evidence="3 4">NRRL B-3589</strain>
    </source>
</reference>
<dbReference type="CDD" id="cd19540">
    <property type="entry name" value="LCL_NRPS-like"/>
    <property type="match status" value="1"/>
</dbReference>
<dbReference type="InterPro" id="IPR036736">
    <property type="entry name" value="ACP-like_sf"/>
</dbReference>
<evidence type="ECO:0000256" key="1">
    <source>
        <dbReference type="ARBA" id="ARBA00001957"/>
    </source>
</evidence>
<evidence type="ECO:0000313" key="4">
    <source>
        <dbReference type="Proteomes" id="UP000037020"/>
    </source>
</evidence>